<sequence length="115" mass="12493">MRYALILILSASVARADPPEVVDVQVTLQGGQARLAVTLLHPDTGWDHYADGWRVETEDGVVLGTRVLAHPHETEQPFTRALGGVTLPEGVTTVYIRAKCLIDGWSDARTPVPLP</sequence>
<dbReference type="EMBL" id="CP124616">
    <property type="protein sequence ID" value="WGW04425.1"/>
    <property type="molecule type" value="Genomic_DNA"/>
</dbReference>
<gene>
    <name evidence="1" type="ORF">QF118_02450</name>
</gene>
<proteinExistence type="predicted"/>
<protein>
    <submittedName>
        <fullName evidence="1">Uncharacterized protein</fullName>
    </submittedName>
</protein>
<dbReference type="Proteomes" id="UP001241605">
    <property type="component" value="Chromosome"/>
</dbReference>
<accession>A0ABY8QII0</accession>
<dbReference type="RefSeq" id="WP_282301059.1">
    <property type="nucleotide sequence ID" value="NZ_CP124616.1"/>
</dbReference>
<evidence type="ECO:0000313" key="1">
    <source>
        <dbReference type="EMBL" id="WGW04425.1"/>
    </source>
</evidence>
<reference evidence="1 2" key="1">
    <citation type="submission" date="2023-05" db="EMBL/GenBank/DDBJ databases">
        <title>YMD87, complete Genome.</title>
        <authorList>
            <person name="Zhang J."/>
            <person name="Xu X."/>
        </authorList>
    </citation>
    <scope>NUCLEOTIDE SEQUENCE [LARGE SCALE GENOMIC DNA]</scope>
    <source>
        <strain evidence="1 2">YMD87</strain>
    </source>
</reference>
<keyword evidence="2" id="KW-1185">Reference proteome</keyword>
<name>A0ABY8QII0_9RHOB</name>
<organism evidence="1 2">
    <name type="scientific">Tropicibacter oceani</name>
    <dbReference type="NCBI Taxonomy" id="3058420"/>
    <lineage>
        <taxon>Bacteria</taxon>
        <taxon>Pseudomonadati</taxon>
        <taxon>Pseudomonadota</taxon>
        <taxon>Alphaproteobacteria</taxon>
        <taxon>Rhodobacterales</taxon>
        <taxon>Roseobacteraceae</taxon>
        <taxon>Tropicibacter</taxon>
    </lineage>
</organism>
<evidence type="ECO:0000313" key="2">
    <source>
        <dbReference type="Proteomes" id="UP001241605"/>
    </source>
</evidence>